<keyword evidence="2" id="KW-1185">Reference proteome</keyword>
<evidence type="ECO:0000313" key="2">
    <source>
        <dbReference type="Proteomes" id="UP000828941"/>
    </source>
</evidence>
<comment type="caution">
    <text evidence="1">The sequence shown here is derived from an EMBL/GenBank/DDBJ whole genome shotgun (WGS) entry which is preliminary data.</text>
</comment>
<protein>
    <submittedName>
        <fullName evidence="1">Uncharacterized protein</fullName>
    </submittedName>
</protein>
<dbReference type="EMBL" id="CM039436">
    <property type="protein sequence ID" value="KAI4315078.1"/>
    <property type="molecule type" value="Genomic_DNA"/>
</dbReference>
<gene>
    <name evidence="1" type="ORF">L6164_027924</name>
</gene>
<proteinExistence type="predicted"/>
<organism evidence="1 2">
    <name type="scientific">Bauhinia variegata</name>
    <name type="common">Purple orchid tree</name>
    <name type="synonym">Phanera variegata</name>
    <dbReference type="NCBI Taxonomy" id="167791"/>
    <lineage>
        <taxon>Eukaryota</taxon>
        <taxon>Viridiplantae</taxon>
        <taxon>Streptophyta</taxon>
        <taxon>Embryophyta</taxon>
        <taxon>Tracheophyta</taxon>
        <taxon>Spermatophyta</taxon>
        <taxon>Magnoliopsida</taxon>
        <taxon>eudicotyledons</taxon>
        <taxon>Gunneridae</taxon>
        <taxon>Pentapetalae</taxon>
        <taxon>rosids</taxon>
        <taxon>fabids</taxon>
        <taxon>Fabales</taxon>
        <taxon>Fabaceae</taxon>
        <taxon>Cercidoideae</taxon>
        <taxon>Cercideae</taxon>
        <taxon>Bauhiniinae</taxon>
        <taxon>Bauhinia</taxon>
    </lineage>
</organism>
<reference evidence="1 2" key="1">
    <citation type="journal article" date="2022" name="DNA Res.">
        <title>Chromosomal-level genome assembly of the orchid tree Bauhinia variegata (Leguminosae; Cercidoideae) supports the allotetraploid origin hypothesis of Bauhinia.</title>
        <authorList>
            <person name="Zhong Y."/>
            <person name="Chen Y."/>
            <person name="Zheng D."/>
            <person name="Pang J."/>
            <person name="Liu Y."/>
            <person name="Luo S."/>
            <person name="Meng S."/>
            <person name="Qian L."/>
            <person name="Wei D."/>
            <person name="Dai S."/>
            <person name="Zhou R."/>
        </authorList>
    </citation>
    <scope>NUCLEOTIDE SEQUENCE [LARGE SCALE GENOMIC DNA]</scope>
    <source>
        <strain evidence="1">BV-YZ2020</strain>
    </source>
</reference>
<accession>A0ACB9LVF3</accession>
<dbReference type="Proteomes" id="UP000828941">
    <property type="component" value="Chromosome 11"/>
</dbReference>
<evidence type="ECO:0000313" key="1">
    <source>
        <dbReference type="EMBL" id="KAI4315078.1"/>
    </source>
</evidence>
<sequence>MEVLQALSQPVFVKFEPDTEKIKRNLIQKGVYPTPKIIHTLRKKEIQKHNRKLKRLAEQAEQPPPLTHSQKQALSEEYHFQTLKNEYKEFIKAIDAKAGDKTKALLAGNPREGLKGVELLQLISGDKENGGENLKRRSLKGQREMFEAQKRGELQWVLDDDIEINEHWFSGENENWDVGNKRRKRSESEVIRFLVDRLSAREITMRDWKFSRILKLSGLPFTEGQLLKIVDEHGAKGSWKQALSVVEWVYKDKDRRHYKSRFVYTKLLTVLGKARRPKEALQIFNLMRGDFRIYPDMAAYHSIAVTLGQSGLLKELLDIIECMRQNPKIVRKMHKNWDPILEPDVVIYNAVLNACIPSKQWKGVPWVFKQLRKGGLKPNGVTYGLAMEVMLQSGKYDLVHELFNKTSRSGEAPKALTYKVLVRTFWEEGKVNEAVEAVRDMERRGVRGTAAVYYELACCLCNCGRWQDAMLEVEKIKRLPHARPLEFTFTGMIMSSMDGGHINDCIYIFEQMKDHCVPNIGTINAMLKVYGGNGMFSKAKELFEEVKGVKSDDYTSLEGGSDGSTIPDNYTYSSMLEVSASARQWEYFEHVYREMTRSGFQLDQSKYTSLLVEASRAGKWYILEHSFNMILEAGDIPHPLYFFELVIQATAQNSYERAVVVVNTMAYAPFQVSEKRWTELFKENEERISHENLEHLLDALGNCGVVSEVTVSNLSRSLHFLCGSGTSRNISSNITFGRVRGQNEGFDDRRSAIMPNNPGEMMDEGAEFGKGFLFQSNNVESDIFPVNYDYDNGGYDTMMSVCGSPNNHRQRDSRTTLWTTTQELSDADDLVPDESPSSLDKELWDLLDGISEEVDEEALGRKGGRRMRVT</sequence>
<name>A0ACB9LVF3_BAUVA</name>